<feature type="compositionally biased region" description="Basic and acidic residues" evidence="2">
    <location>
        <begin position="349"/>
        <end position="364"/>
    </location>
</feature>
<feature type="domain" description="Formamidopyrimidine-DNA glycosylase H2TH DNA-binding" evidence="3">
    <location>
        <begin position="77"/>
        <end position="169"/>
    </location>
</feature>
<evidence type="ECO:0000313" key="4">
    <source>
        <dbReference type="EMBL" id="KAJ3132622.1"/>
    </source>
</evidence>
<evidence type="ECO:0000256" key="2">
    <source>
        <dbReference type="SAM" id="MobiDB-lite"/>
    </source>
</evidence>
<evidence type="ECO:0000256" key="1">
    <source>
        <dbReference type="ARBA" id="ARBA00009409"/>
    </source>
</evidence>
<dbReference type="GO" id="GO:0003906">
    <property type="term" value="F:DNA-(apurinic or apyrimidinic site) endonuclease activity"/>
    <property type="evidence" value="ECO:0007669"/>
    <property type="project" value="InterPro"/>
</dbReference>
<sequence length="391" mass="43399">MLRWLNSKGMTGHIAVKGVAPDEFVDFRPDKDFPPRFSKFVATLDDGSQFAFADARRLARLRLVSDPLLDAAPFVSLGFDALLALPPLQLFADLLRPRRVPVKAILLDQSFCAGIGNWIADEVLYTAKIHPAQYCYTLLDNEVDALHRAISAVVSHACSVNADHNLFPKSWLFHYRWFKGKRSKSADGGPAMPDGNKIIFETCAGRTTAIIPAVQILRPAPEQQTSKKKTKVSKKKAKNSNTSDEEEDNYESDDSKKAKPTKSAKQKITPKKAPKKPKIVDDNTEIPIIEPDVGKKKGKKAVTKKESTLQNEETGSAVETPKKKVAKKSKAENDAVEGTVEPSKKRTAKKMEISNEEKDIEPPKKRIAKARKSSAFPVVESTRKSPRRKSK</sequence>
<dbReference type="GO" id="GO:0005634">
    <property type="term" value="C:nucleus"/>
    <property type="evidence" value="ECO:0007669"/>
    <property type="project" value="TreeGrafter"/>
</dbReference>
<evidence type="ECO:0000259" key="3">
    <source>
        <dbReference type="SMART" id="SM01232"/>
    </source>
</evidence>
<dbReference type="PANTHER" id="PTHR22993">
    <property type="entry name" value="FORMAMIDOPYRIMIDINE-DNA GLYCOSYLASE"/>
    <property type="match status" value="1"/>
</dbReference>
<dbReference type="FunFam" id="1.10.8.50:FF:000009">
    <property type="entry name" value="Formamidopyrimidine-DNA glycosylase"/>
    <property type="match status" value="1"/>
</dbReference>
<proteinExistence type="inferred from homology"/>
<dbReference type="Proteomes" id="UP001211907">
    <property type="component" value="Unassembled WGS sequence"/>
</dbReference>
<dbReference type="SMART" id="SM01232">
    <property type="entry name" value="H2TH"/>
    <property type="match status" value="1"/>
</dbReference>
<dbReference type="InterPro" id="IPR035937">
    <property type="entry name" value="FPG_N"/>
</dbReference>
<comment type="caution">
    <text evidence="4">The sequence shown here is derived from an EMBL/GenBank/DDBJ whole genome shotgun (WGS) entry which is preliminary data.</text>
</comment>
<dbReference type="AlphaFoldDB" id="A0AAD5T7Q1"/>
<protein>
    <recommendedName>
        <fullName evidence="3">Formamidopyrimidine-DNA glycosylase H2TH DNA-binding domain-containing protein</fullName>
    </recommendedName>
</protein>
<name>A0AAD5T7Q1_9FUNG</name>
<organism evidence="4 5">
    <name type="scientific">Physocladia obscura</name>
    <dbReference type="NCBI Taxonomy" id="109957"/>
    <lineage>
        <taxon>Eukaryota</taxon>
        <taxon>Fungi</taxon>
        <taxon>Fungi incertae sedis</taxon>
        <taxon>Chytridiomycota</taxon>
        <taxon>Chytridiomycota incertae sedis</taxon>
        <taxon>Chytridiomycetes</taxon>
        <taxon>Chytridiales</taxon>
        <taxon>Chytriomycetaceae</taxon>
        <taxon>Physocladia</taxon>
    </lineage>
</organism>
<dbReference type="GO" id="GO:0008270">
    <property type="term" value="F:zinc ion binding"/>
    <property type="evidence" value="ECO:0007669"/>
    <property type="project" value="InterPro"/>
</dbReference>
<dbReference type="GO" id="GO:0019104">
    <property type="term" value="F:DNA N-glycosylase activity"/>
    <property type="evidence" value="ECO:0007669"/>
    <property type="project" value="TreeGrafter"/>
</dbReference>
<dbReference type="SUPFAM" id="SSF46946">
    <property type="entry name" value="S13-like H2TH domain"/>
    <property type="match status" value="1"/>
</dbReference>
<feature type="compositionally biased region" description="Acidic residues" evidence="2">
    <location>
        <begin position="243"/>
        <end position="252"/>
    </location>
</feature>
<feature type="compositionally biased region" description="Basic residues" evidence="2">
    <location>
        <begin position="258"/>
        <end position="277"/>
    </location>
</feature>
<dbReference type="Gene3D" id="3.20.190.10">
    <property type="entry name" value="MutM-like, N-terminal"/>
    <property type="match status" value="1"/>
</dbReference>
<evidence type="ECO:0000313" key="5">
    <source>
        <dbReference type="Proteomes" id="UP001211907"/>
    </source>
</evidence>
<reference evidence="4" key="1">
    <citation type="submission" date="2020-05" db="EMBL/GenBank/DDBJ databases">
        <title>Phylogenomic resolution of chytrid fungi.</title>
        <authorList>
            <person name="Stajich J.E."/>
            <person name="Amses K."/>
            <person name="Simmons R."/>
            <person name="Seto K."/>
            <person name="Myers J."/>
            <person name="Bonds A."/>
            <person name="Quandt C.A."/>
            <person name="Barry K."/>
            <person name="Liu P."/>
            <person name="Grigoriev I."/>
            <person name="Longcore J.E."/>
            <person name="James T.Y."/>
        </authorList>
    </citation>
    <scope>NUCLEOTIDE SEQUENCE</scope>
    <source>
        <strain evidence="4">JEL0513</strain>
    </source>
</reference>
<feature type="region of interest" description="Disordered" evidence="2">
    <location>
        <begin position="215"/>
        <end position="391"/>
    </location>
</feature>
<dbReference type="Pfam" id="PF06831">
    <property type="entry name" value="H2TH"/>
    <property type="match status" value="1"/>
</dbReference>
<gene>
    <name evidence="4" type="ORF">HK100_005176</name>
</gene>
<comment type="similarity">
    <text evidence="1">Belongs to the FPG family.</text>
</comment>
<dbReference type="InterPro" id="IPR015886">
    <property type="entry name" value="H2TH_FPG"/>
</dbReference>
<dbReference type="EMBL" id="JADGJH010000245">
    <property type="protein sequence ID" value="KAJ3132622.1"/>
    <property type="molecule type" value="Genomic_DNA"/>
</dbReference>
<dbReference type="PANTHER" id="PTHR22993:SF9">
    <property type="entry name" value="FORMAMIDOPYRIMIDINE-DNA GLYCOSYLASE"/>
    <property type="match status" value="1"/>
</dbReference>
<dbReference type="GO" id="GO:0003684">
    <property type="term" value="F:damaged DNA binding"/>
    <property type="evidence" value="ECO:0007669"/>
    <property type="project" value="InterPro"/>
</dbReference>
<dbReference type="Gene3D" id="1.10.8.50">
    <property type="match status" value="1"/>
</dbReference>
<accession>A0AAD5T7Q1</accession>
<dbReference type="GO" id="GO:0006284">
    <property type="term" value="P:base-excision repair"/>
    <property type="evidence" value="ECO:0007669"/>
    <property type="project" value="InterPro"/>
</dbReference>
<feature type="compositionally biased region" description="Basic residues" evidence="2">
    <location>
        <begin position="226"/>
        <end position="238"/>
    </location>
</feature>
<dbReference type="InterPro" id="IPR010979">
    <property type="entry name" value="Ribosomal_uS13-like_H2TH"/>
</dbReference>
<keyword evidence="5" id="KW-1185">Reference proteome</keyword>